<dbReference type="Pfam" id="PF02423">
    <property type="entry name" value="OCD_Mu_crystall"/>
    <property type="match status" value="1"/>
</dbReference>
<dbReference type="InterPro" id="IPR036291">
    <property type="entry name" value="NAD(P)-bd_dom_sf"/>
</dbReference>
<name>A0A923S7E3_9FIRM</name>
<dbReference type="GO" id="GO:0005737">
    <property type="term" value="C:cytoplasm"/>
    <property type="evidence" value="ECO:0007669"/>
    <property type="project" value="TreeGrafter"/>
</dbReference>
<accession>A0A923S7E3</accession>
<dbReference type="Proteomes" id="UP000620327">
    <property type="component" value="Unassembled WGS sequence"/>
</dbReference>
<protein>
    <submittedName>
        <fullName evidence="1">Ornithine cyclodeaminase family protein</fullName>
    </submittedName>
</protein>
<evidence type="ECO:0000313" key="2">
    <source>
        <dbReference type="Proteomes" id="UP000620327"/>
    </source>
</evidence>
<dbReference type="PANTHER" id="PTHR13812:SF19">
    <property type="entry name" value="KETIMINE REDUCTASE MU-CRYSTALLIN"/>
    <property type="match status" value="1"/>
</dbReference>
<sequence>MLGTINPEILFLQQEDQIKAGLLDMKMILKITEDTYKMLGQGQIQNPPKVHLGIPEGTEWESFFNTMPSYIGGDLNIAGIKWAAESKKNATTPGIPYGIDISILSDPVTVLPFCIQDGTIITAMRTSAVAGLQAKYCAPSDTDTATLIGAGVIGRTMIMAICEAIPTVKTIYLCDLDLEKAEQVAKESEGKYGVTIIPTSDSKTAAAKSQLIVGETTARTPFIDKSWVKPHSAIVCVSNEATTDVVKAADVNVVDYWKQIITFKNKAITQVFDAGEITKEEVLETSDLVLGKPCRTSDEQFIYACSLGLGALDITVAYALYQNAVKLGLGTKVKLWDKPLWE</sequence>
<dbReference type="EMBL" id="JACOQI010000008">
    <property type="protein sequence ID" value="MBC5770570.1"/>
    <property type="molecule type" value="Genomic_DNA"/>
</dbReference>
<dbReference type="PANTHER" id="PTHR13812">
    <property type="entry name" value="KETIMINE REDUCTASE MU-CRYSTALLIN"/>
    <property type="match status" value="1"/>
</dbReference>
<dbReference type="RefSeq" id="WP_187014820.1">
    <property type="nucleotide sequence ID" value="NZ_JACOQI010000008.1"/>
</dbReference>
<dbReference type="SUPFAM" id="SSF51735">
    <property type="entry name" value="NAD(P)-binding Rossmann-fold domains"/>
    <property type="match status" value="1"/>
</dbReference>
<gene>
    <name evidence="1" type="ORF">H8Z83_09585</name>
</gene>
<dbReference type="PIRSF" id="PIRSF001439">
    <property type="entry name" value="CryM"/>
    <property type="match status" value="1"/>
</dbReference>
<keyword evidence="2" id="KW-1185">Reference proteome</keyword>
<evidence type="ECO:0000313" key="1">
    <source>
        <dbReference type="EMBL" id="MBC5770570.1"/>
    </source>
</evidence>
<dbReference type="AlphaFoldDB" id="A0A923S7E3"/>
<dbReference type="Gene3D" id="3.40.50.720">
    <property type="entry name" value="NAD(P)-binding Rossmann-like Domain"/>
    <property type="match status" value="1"/>
</dbReference>
<dbReference type="InterPro" id="IPR003462">
    <property type="entry name" value="ODC_Mu_crystall"/>
</dbReference>
<dbReference type="Gene3D" id="3.30.1780.10">
    <property type="entry name" value="ornithine cyclodeaminase, domain 1"/>
    <property type="match status" value="1"/>
</dbReference>
<organism evidence="1 2">
    <name type="scientific">Dysosmobacter segnis</name>
    <dbReference type="NCBI Taxonomy" id="2763042"/>
    <lineage>
        <taxon>Bacteria</taxon>
        <taxon>Bacillati</taxon>
        <taxon>Bacillota</taxon>
        <taxon>Clostridia</taxon>
        <taxon>Eubacteriales</taxon>
        <taxon>Oscillospiraceae</taxon>
        <taxon>Dysosmobacter</taxon>
    </lineage>
</organism>
<dbReference type="InterPro" id="IPR023401">
    <property type="entry name" value="ODC_N"/>
</dbReference>
<comment type="caution">
    <text evidence="1">The sequence shown here is derived from an EMBL/GenBank/DDBJ whole genome shotgun (WGS) entry which is preliminary data.</text>
</comment>
<proteinExistence type="predicted"/>
<reference evidence="1" key="1">
    <citation type="submission" date="2020-08" db="EMBL/GenBank/DDBJ databases">
        <title>Genome public.</title>
        <authorList>
            <person name="Liu C."/>
            <person name="Sun Q."/>
        </authorList>
    </citation>
    <scope>NUCLEOTIDE SEQUENCE</scope>
    <source>
        <strain evidence="1">BX15</strain>
    </source>
</reference>